<organism evidence="2 3">
    <name type="scientific">Stutzerimonas degradans</name>
    <dbReference type="NCBI Taxonomy" id="2968968"/>
    <lineage>
        <taxon>Bacteria</taxon>
        <taxon>Pseudomonadati</taxon>
        <taxon>Pseudomonadota</taxon>
        <taxon>Gammaproteobacteria</taxon>
        <taxon>Pseudomonadales</taxon>
        <taxon>Pseudomonadaceae</taxon>
        <taxon>Stutzerimonas</taxon>
    </lineage>
</organism>
<evidence type="ECO:0000313" key="2">
    <source>
        <dbReference type="EMBL" id="PNF76831.1"/>
    </source>
</evidence>
<dbReference type="Proteomes" id="UP000235881">
    <property type="component" value="Unassembled WGS sequence"/>
</dbReference>
<feature type="transmembrane region" description="Helical" evidence="1">
    <location>
        <begin position="184"/>
        <end position="206"/>
    </location>
</feature>
<reference evidence="2 3" key="1">
    <citation type="submission" date="2018-01" db="EMBL/GenBank/DDBJ databases">
        <title>Denitrification phenotypes of diverse strains of Pseudomonas stutzeri.</title>
        <authorList>
            <person name="Milligan D.A."/>
            <person name="Bergaust L."/>
            <person name="Bakken L.R."/>
            <person name="Frostegard A."/>
        </authorList>
    </citation>
    <scope>NUCLEOTIDE SEQUENCE [LARGE SCALE GENOMIC DNA]</scope>
    <source>
        <strain evidence="2 3">DSM 50238</strain>
    </source>
</reference>
<gene>
    <name evidence="2" type="ORF">CXK95_10560</name>
</gene>
<feature type="transmembrane region" description="Helical" evidence="1">
    <location>
        <begin position="103"/>
        <end position="123"/>
    </location>
</feature>
<keyword evidence="1" id="KW-0472">Membrane</keyword>
<dbReference type="EMBL" id="POUK01000003">
    <property type="protein sequence ID" value="PNF76831.1"/>
    <property type="molecule type" value="Genomic_DNA"/>
</dbReference>
<feature type="transmembrane region" description="Helical" evidence="1">
    <location>
        <begin position="341"/>
        <end position="363"/>
    </location>
</feature>
<feature type="transmembrane region" description="Helical" evidence="1">
    <location>
        <begin position="249"/>
        <end position="272"/>
    </location>
</feature>
<feature type="transmembrane region" description="Helical" evidence="1">
    <location>
        <begin position="49"/>
        <end position="71"/>
    </location>
</feature>
<protein>
    <recommendedName>
        <fullName evidence="4">O-antigen ligase domain-containing protein</fullName>
    </recommendedName>
</protein>
<dbReference type="RefSeq" id="WP_102828589.1">
    <property type="nucleotide sequence ID" value="NZ_CP065721.1"/>
</dbReference>
<accession>A0A8E2QED2</accession>
<evidence type="ECO:0000256" key="1">
    <source>
        <dbReference type="SAM" id="Phobius"/>
    </source>
</evidence>
<feature type="transmembrane region" description="Helical" evidence="1">
    <location>
        <begin position="130"/>
        <end position="151"/>
    </location>
</feature>
<keyword evidence="3" id="KW-1185">Reference proteome</keyword>
<feature type="transmembrane region" description="Helical" evidence="1">
    <location>
        <begin position="213"/>
        <end position="237"/>
    </location>
</feature>
<dbReference type="AlphaFoldDB" id="A0A8E2QED2"/>
<keyword evidence="1" id="KW-0812">Transmembrane</keyword>
<comment type="caution">
    <text evidence="2">The sequence shown here is derived from an EMBL/GenBank/DDBJ whole genome shotgun (WGS) entry which is preliminary data.</text>
</comment>
<proteinExistence type="predicted"/>
<evidence type="ECO:0008006" key="4">
    <source>
        <dbReference type="Google" id="ProtNLM"/>
    </source>
</evidence>
<keyword evidence="1" id="KW-1133">Transmembrane helix</keyword>
<feature type="transmembrane region" description="Helical" evidence="1">
    <location>
        <begin position="78"/>
        <end position="97"/>
    </location>
</feature>
<name>A0A8E2QED2_9GAMM</name>
<feature type="transmembrane region" description="Helical" evidence="1">
    <location>
        <begin position="372"/>
        <end position="389"/>
    </location>
</feature>
<feature type="transmembrane region" description="Helical" evidence="1">
    <location>
        <begin position="309"/>
        <end position="329"/>
    </location>
</feature>
<evidence type="ECO:0000313" key="3">
    <source>
        <dbReference type="Proteomes" id="UP000235881"/>
    </source>
</evidence>
<sequence length="432" mass="46245">MNQSLLITARRPASHPLEIDKPTLLTLIAAALLLTETFSGALRYYSALAGVSWLLYLPKMACLAALGLELLGYRGQPLFWLVLLALVTSAWLALLNGAELANIGFALFIYIPLLFGVICGRYLEGKLALLIRVIGFCLLASFVGIALDMLISVPWKGYSYMLGDVELSGNRSWAMDDIDRIGGFARMSTSLSVMIAVYSLVLAAFIRSRLLRVLLYGVSLAGIVLTTNKSSVAAYVVTLLMLTFAAYRFASATAFFLAVLGGAALPIASLLLRVDPIAAVSNSLLASFADRLVNSWPNFIDNVTSQASIWWGAGFGAVGSSGTAFPIPGLELLAIADNTALYLWGMLGLSGVALYLLALPLLLRLHERGPRVRSGLLGAVFCICLVAWATDVLEVPIASLFLGLAIAHVLTPLDRPAASLMTPRITDPRHLA</sequence>